<proteinExistence type="predicted"/>
<accession>A0ABV6ZUM3</accession>
<dbReference type="EMBL" id="JBHRSV010000001">
    <property type="protein sequence ID" value="MFC2925103.1"/>
    <property type="molecule type" value="Genomic_DNA"/>
</dbReference>
<feature type="chain" id="PRO_5046476887" evidence="2">
    <location>
        <begin position="21"/>
        <end position="139"/>
    </location>
</feature>
<keyword evidence="2" id="KW-0732">Signal</keyword>
<evidence type="ECO:0000256" key="1">
    <source>
        <dbReference type="SAM" id="MobiDB-lite"/>
    </source>
</evidence>
<sequence>MFRIVLLAAIVAIAVPPAHSQRSDAPPIRTPSEGAFTPDPGRRPGPPATAPDGDIQAQRVIVPRLRTLSMIGYCRYGALGRLVCEAAEEWRCPDTTEILVRVGEGPLETMQCEIDCHDSGRTYSGAGDCDCDFEESDCS</sequence>
<protein>
    <submittedName>
        <fullName evidence="3">Uncharacterized protein</fullName>
    </submittedName>
</protein>
<gene>
    <name evidence="3" type="ORF">ACFOOR_03190</name>
</gene>
<organism evidence="3 4">
    <name type="scientific">Hyphobacterium vulgare</name>
    <dbReference type="NCBI Taxonomy" id="1736751"/>
    <lineage>
        <taxon>Bacteria</taxon>
        <taxon>Pseudomonadati</taxon>
        <taxon>Pseudomonadota</taxon>
        <taxon>Alphaproteobacteria</taxon>
        <taxon>Maricaulales</taxon>
        <taxon>Maricaulaceae</taxon>
        <taxon>Hyphobacterium</taxon>
    </lineage>
</organism>
<feature type="region of interest" description="Disordered" evidence="1">
    <location>
        <begin position="19"/>
        <end position="55"/>
    </location>
</feature>
<evidence type="ECO:0000313" key="4">
    <source>
        <dbReference type="Proteomes" id="UP001595379"/>
    </source>
</evidence>
<evidence type="ECO:0000256" key="2">
    <source>
        <dbReference type="SAM" id="SignalP"/>
    </source>
</evidence>
<reference evidence="4" key="1">
    <citation type="journal article" date="2019" name="Int. J. Syst. Evol. Microbiol.">
        <title>The Global Catalogue of Microorganisms (GCM) 10K type strain sequencing project: providing services to taxonomists for standard genome sequencing and annotation.</title>
        <authorList>
            <consortium name="The Broad Institute Genomics Platform"/>
            <consortium name="The Broad Institute Genome Sequencing Center for Infectious Disease"/>
            <person name="Wu L."/>
            <person name="Ma J."/>
        </authorList>
    </citation>
    <scope>NUCLEOTIDE SEQUENCE [LARGE SCALE GENOMIC DNA]</scope>
    <source>
        <strain evidence="4">KCTC 52487</strain>
    </source>
</reference>
<feature type="signal peptide" evidence="2">
    <location>
        <begin position="1"/>
        <end position="20"/>
    </location>
</feature>
<dbReference type="Proteomes" id="UP001595379">
    <property type="component" value="Unassembled WGS sequence"/>
</dbReference>
<evidence type="ECO:0000313" key="3">
    <source>
        <dbReference type="EMBL" id="MFC2925103.1"/>
    </source>
</evidence>
<comment type="caution">
    <text evidence="3">The sequence shown here is derived from an EMBL/GenBank/DDBJ whole genome shotgun (WGS) entry which is preliminary data.</text>
</comment>
<name>A0ABV6ZUM3_9PROT</name>
<keyword evidence="4" id="KW-1185">Reference proteome</keyword>
<dbReference type="RefSeq" id="WP_343163983.1">
    <property type="nucleotide sequence ID" value="NZ_JBHRSV010000001.1"/>
</dbReference>